<dbReference type="FunFam" id="1.10.442.10:FF:000002">
    <property type="entry name" value="Cytochrome c oxidase subunit V"/>
    <property type="match status" value="1"/>
</dbReference>
<accession>A0A1G4JKG1</accession>
<evidence type="ECO:0000256" key="10">
    <source>
        <dbReference type="ARBA" id="ARBA00023136"/>
    </source>
</evidence>
<evidence type="ECO:0000256" key="4">
    <source>
        <dbReference type="ARBA" id="ARBA00022692"/>
    </source>
</evidence>
<comment type="similarity">
    <text evidence="3">Belongs to the cytochrome c oxidase IV family.</text>
</comment>
<evidence type="ECO:0000256" key="1">
    <source>
        <dbReference type="ARBA" id="ARBA00004434"/>
    </source>
</evidence>
<keyword evidence="4" id="KW-0812">Transmembrane</keyword>
<keyword evidence="9" id="KW-0496">Mitochondrion</keyword>
<proteinExistence type="inferred from homology"/>
<comment type="pathway">
    <text evidence="2">Energy metabolism; oxidative phosphorylation.</text>
</comment>
<gene>
    <name evidence="11" type="ORF">LAMI_0E04544G</name>
</gene>
<evidence type="ECO:0000256" key="9">
    <source>
        <dbReference type="ARBA" id="ARBA00023128"/>
    </source>
</evidence>
<dbReference type="STRING" id="1230905.A0A1G4JKG1"/>
<comment type="subcellular location">
    <subcellularLocation>
        <location evidence="1">Mitochondrion inner membrane</location>
        <topology evidence="1">Single-pass membrane protein</topology>
    </subcellularLocation>
</comment>
<evidence type="ECO:0000313" key="11">
    <source>
        <dbReference type="EMBL" id="SCU91049.1"/>
    </source>
</evidence>
<keyword evidence="6" id="KW-0809">Transit peptide</keyword>
<keyword evidence="5" id="KW-0999">Mitochondrion inner membrane</keyword>
<dbReference type="GO" id="GO:0045277">
    <property type="term" value="C:respiratory chain complex IV"/>
    <property type="evidence" value="ECO:0007669"/>
    <property type="project" value="InterPro"/>
</dbReference>
<evidence type="ECO:0000256" key="3">
    <source>
        <dbReference type="ARBA" id="ARBA00008135"/>
    </source>
</evidence>
<dbReference type="GO" id="GO:0006123">
    <property type="term" value="P:mitochondrial electron transport, cytochrome c to oxygen"/>
    <property type="evidence" value="ECO:0007669"/>
    <property type="project" value="InterPro"/>
</dbReference>
<dbReference type="Proteomes" id="UP000191024">
    <property type="component" value="Chromosome E"/>
</dbReference>
<keyword evidence="8" id="KW-0560">Oxidoreductase</keyword>
<dbReference type="EMBL" id="LT598465">
    <property type="protein sequence ID" value="SCU91049.1"/>
    <property type="molecule type" value="Genomic_DNA"/>
</dbReference>
<protein>
    <submittedName>
        <fullName evidence="11">LAMI_0E04544g1_1</fullName>
    </submittedName>
</protein>
<keyword evidence="10" id="KW-0472">Membrane</keyword>
<dbReference type="PANTHER" id="PTHR10707">
    <property type="entry name" value="CYTOCHROME C OXIDASE SUBUNIT IV"/>
    <property type="match status" value="1"/>
</dbReference>
<dbReference type="SUPFAM" id="SSF81406">
    <property type="entry name" value="Mitochondrial cytochrome c oxidase subunit IV"/>
    <property type="match status" value="1"/>
</dbReference>
<reference evidence="11 12" key="1">
    <citation type="submission" date="2016-03" db="EMBL/GenBank/DDBJ databases">
        <authorList>
            <person name="Devillers H."/>
        </authorList>
    </citation>
    <scope>NUCLEOTIDE SEQUENCE [LARGE SCALE GENOMIC DNA]</scope>
    <source>
        <strain evidence="11">CBS 11717</strain>
    </source>
</reference>
<dbReference type="OrthoDB" id="186013at2759"/>
<organism evidence="11 12">
    <name type="scientific">Lachancea mirantina</name>
    <dbReference type="NCBI Taxonomy" id="1230905"/>
    <lineage>
        <taxon>Eukaryota</taxon>
        <taxon>Fungi</taxon>
        <taxon>Dikarya</taxon>
        <taxon>Ascomycota</taxon>
        <taxon>Saccharomycotina</taxon>
        <taxon>Saccharomycetes</taxon>
        <taxon>Saccharomycetales</taxon>
        <taxon>Saccharomycetaceae</taxon>
        <taxon>Lachancea</taxon>
    </lineage>
</organism>
<sequence>MLRRLLRSTFTRVARVTPARFAQTQAISKASIIDLQSRWEDLPAVEQQELVTKLQERQRLPWNELTETEKQAAWYISYGEWGPRRPVHVKGDGSSIAKGVVVGLVGSIAIFAFLRQFAGEPPKTMNKEWQLKTDEYLKSKNANPWGGYSQVQSK</sequence>
<keyword evidence="12" id="KW-1185">Reference proteome</keyword>
<keyword evidence="7" id="KW-1133">Transmembrane helix</keyword>
<dbReference type="InterPro" id="IPR036639">
    <property type="entry name" value="Cyt_c_oxidase_su4_sf"/>
</dbReference>
<evidence type="ECO:0000256" key="6">
    <source>
        <dbReference type="ARBA" id="ARBA00022946"/>
    </source>
</evidence>
<dbReference type="CDD" id="cd00922">
    <property type="entry name" value="Cyt_c_Oxidase_IV"/>
    <property type="match status" value="1"/>
</dbReference>
<dbReference type="GO" id="GO:0005743">
    <property type="term" value="C:mitochondrial inner membrane"/>
    <property type="evidence" value="ECO:0007669"/>
    <property type="project" value="UniProtKB-SubCell"/>
</dbReference>
<name>A0A1G4JKG1_9SACH</name>
<dbReference type="GO" id="GO:0016491">
    <property type="term" value="F:oxidoreductase activity"/>
    <property type="evidence" value="ECO:0007669"/>
    <property type="project" value="UniProtKB-KW"/>
</dbReference>
<dbReference type="PANTHER" id="PTHR10707:SF10">
    <property type="entry name" value="CYTOCHROME C OXIDASE SUBUNIT 4"/>
    <property type="match status" value="1"/>
</dbReference>
<dbReference type="Gene3D" id="1.10.442.10">
    <property type="entry name" value="Cytochrome c oxidase subunit IV"/>
    <property type="match status" value="1"/>
</dbReference>
<evidence type="ECO:0000256" key="7">
    <source>
        <dbReference type="ARBA" id="ARBA00022989"/>
    </source>
</evidence>
<evidence type="ECO:0000256" key="2">
    <source>
        <dbReference type="ARBA" id="ARBA00004673"/>
    </source>
</evidence>
<dbReference type="InterPro" id="IPR004203">
    <property type="entry name" value="Cyt_c_oxidase_su4_fam"/>
</dbReference>
<dbReference type="AlphaFoldDB" id="A0A1G4JKG1"/>
<evidence type="ECO:0000313" key="12">
    <source>
        <dbReference type="Proteomes" id="UP000191024"/>
    </source>
</evidence>
<dbReference type="Pfam" id="PF02936">
    <property type="entry name" value="COX4"/>
    <property type="match status" value="1"/>
</dbReference>
<evidence type="ECO:0000256" key="8">
    <source>
        <dbReference type="ARBA" id="ARBA00023002"/>
    </source>
</evidence>
<evidence type="ECO:0000256" key="5">
    <source>
        <dbReference type="ARBA" id="ARBA00022792"/>
    </source>
</evidence>